<protein>
    <submittedName>
        <fullName evidence="1">Uncharacterized protein</fullName>
    </submittedName>
</protein>
<dbReference type="AlphaFoldDB" id="A0A9Q8SLE9"/>
<dbReference type="GeneID" id="73338877"/>
<dbReference type="Proteomes" id="UP000830671">
    <property type="component" value="Chromosome 3"/>
</dbReference>
<dbReference type="RefSeq" id="XP_049141010.1">
    <property type="nucleotide sequence ID" value="XM_049283867.1"/>
</dbReference>
<proteinExistence type="predicted"/>
<dbReference type="KEGG" id="clup:CLUP02_04857"/>
<dbReference type="EMBL" id="CP019475">
    <property type="protein sequence ID" value="UQC79378.1"/>
    <property type="molecule type" value="Genomic_DNA"/>
</dbReference>
<accession>A0A9Q8SLE9</accession>
<sequence>MLGYCIRWRSLARERKRSLRLVYAHYGIPRVRETAFTPAHDGSPHAAGFSAR</sequence>
<keyword evidence="2" id="KW-1185">Reference proteome</keyword>
<organism evidence="1 2">
    <name type="scientific">Colletotrichum lupini</name>
    <dbReference type="NCBI Taxonomy" id="145971"/>
    <lineage>
        <taxon>Eukaryota</taxon>
        <taxon>Fungi</taxon>
        <taxon>Dikarya</taxon>
        <taxon>Ascomycota</taxon>
        <taxon>Pezizomycotina</taxon>
        <taxon>Sordariomycetes</taxon>
        <taxon>Hypocreomycetidae</taxon>
        <taxon>Glomerellales</taxon>
        <taxon>Glomerellaceae</taxon>
        <taxon>Colletotrichum</taxon>
        <taxon>Colletotrichum acutatum species complex</taxon>
    </lineage>
</organism>
<name>A0A9Q8SLE9_9PEZI</name>
<gene>
    <name evidence="1" type="ORF">CLUP02_04857</name>
</gene>
<reference evidence="1" key="1">
    <citation type="journal article" date="2021" name="Mol. Plant Microbe Interact.">
        <title>Complete Genome Sequence of the Plant-Pathogenic Fungus Colletotrichum lupini.</title>
        <authorList>
            <person name="Baroncelli R."/>
            <person name="Pensec F."/>
            <person name="Da Lio D."/>
            <person name="Boufleur T."/>
            <person name="Vicente I."/>
            <person name="Sarrocco S."/>
            <person name="Picot A."/>
            <person name="Baraldi E."/>
            <person name="Sukno S."/>
            <person name="Thon M."/>
            <person name="Le Floch G."/>
        </authorList>
    </citation>
    <scope>NUCLEOTIDE SEQUENCE</scope>
    <source>
        <strain evidence="1">IMI 504893</strain>
    </source>
</reference>
<evidence type="ECO:0000313" key="2">
    <source>
        <dbReference type="Proteomes" id="UP000830671"/>
    </source>
</evidence>
<evidence type="ECO:0000313" key="1">
    <source>
        <dbReference type="EMBL" id="UQC79378.1"/>
    </source>
</evidence>